<evidence type="ECO:0000313" key="7">
    <source>
        <dbReference type="EMBL" id="MBB4346359.1"/>
    </source>
</evidence>
<keyword evidence="4" id="KW-0547">Nucleotide-binding</keyword>
<dbReference type="GO" id="GO:0015833">
    <property type="term" value="P:peptide transport"/>
    <property type="evidence" value="ECO:0007669"/>
    <property type="project" value="InterPro"/>
</dbReference>
<protein>
    <submittedName>
        <fullName evidence="7">ABC-type glutathione transport system ATPase component</fullName>
    </submittedName>
</protein>
<keyword evidence="11" id="KW-1185">Reference proteome</keyword>
<dbReference type="AlphaFoldDB" id="A0A7W6S375"/>
<keyword evidence="3" id="KW-0813">Transport</keyword>
<comment type="similarity">
    <text evidence="2">Belongs to the ABC transporter superfamily.</text>
</comment>
<proteinExistence type="inferred from homology"/>
<dbReference type="InterPro" id="IPR003593">
    <property type="entry name" value="AAA+_ATPase"/>
</dbReference>
<dbReference type="Proteomes" id="UP000524535">
    <property type="component" value="Unassembled WGS sequence"/>
</dbReference>
<comment type="caution">
    <text evidence="7">The sequence shown here is derived from an EMBL/GenBank/DDBJ whole genome shotgun (WGS) entry which is preliminary data.</text>
</comment>
<dbReference type="NCBIfam" id="NF007739">
    <property type="entry name" value="PRK10419.1"/>
    <property type="match status" value="2"/>
</dbReference>
<dbReference type="PANTHER" id="PTHR43776">
    <property type="entry name" value="TRANSPORT ATP-BINDING PROTEIN"/>
    <property type="match status" value="1"/>
</dbReference>
<dbReference type="InterPro" id="IPR027417">
    <property type="entry name" value="P-loop_NTPase"/>
</dbReference>
<dbReference type="InterPro" id="IPR003439">
    <property type="entry name" value="ABC_transporter-like_ATP-bd"/>
</dbReference>
<dbReference type="InterPro" id="IPR017871">
    <property type="entry name" value="ABC_transporter-like_CS"/>
</dbReference>
<dbReference type="SMART" id="SM00382">
    <property type="entry name" value="AAA"/>
    <property type="match status" value="2"/>
</dbReference>
<comment type="subcellular location">
    <subcellularLocation>
        <location evidence="1">Cell inner membrane</location>
        <topology evidence="1">Peripheral membrane protein</topology>
    </subcellularLocation>
</comment>
<name>A0A7W6S375_9HYPH</name>
<evidence type="ECO:0000256" key="3">
    <source>
        <dbReference type="ARBA" id="ARBA00022448"/>
    </source>
</evidence>
<dbReference type="GO" id="GO:0055085">
    <property type="term" value="P:transmembrane transport"/>
    <property type="evidence" value="ECO:0007669"/>
    <property type="project" value="UniProtKB-ARBA"/>
</dbReference>
<evidence type="ECO:0000313" key="9">
    <source>
        <dbReference type="EMBL" id="MBB4445936.1"/>
    </source>
</evidence>
<dbReference type="GO" id="GO:0005886">
    <property type="term" value="C:plasma membrane"/>
    <property type="evidence" value="ECO:0007669"/>
    <property type="project" value="UniProtKB-SubCell"/>
</dbReference>
<dbReference type="CDD" id="cd03257">
    <property type="entry name" value="ABC_NikE_OppD_transporters"/>
    <property type="match status" value="2"/>
</dbReference>
<dbReference type="FunFam" id="3.40.50.300:FF:000016">
    <property type="entry name" value="Oligopeptide ABC transporter ATP-binding component"/>
    <property type="match status" value="2"/>
</dbReference>
<dbReference type="SUPFAM" id="SSF52540">
    <property type="entry name" value="P-loop containing nucleoside triphosphate hydrolases"/>
    <property type="match status" value="2"/>
</dbReference>
<dbReference type="PROSITE" id="PS50893">
    <property type="entry name" value="ABC_TRANSPORTER_2"/>
    <property type="match status" value="2"/>
</dbReference>
<dbReference type="EMBL" id="JACIHM010000001">
    <property type="protein sequence ID" value="MBB4445936.1"/>
    <property type="molecule type" value="Genomic_DNA"/>
</dbReference>
<dbReference type="InterPro" id="IPR013563">
    <property type="entry name" value="Oligopep_ABC_C"/>
</dbReference>
<evidence type="ECO:0000256" key="4">
    <source>
        <dbReference type="ARBA" id="ARBA00022741"/>
    </source>
</evidence>
<evidence type="ECO:0000313" key="8">
    <source>
        <dbReference type="EMBL" id="MBB4411247.1"/>
    </source>
</evidence>
<evidence type="ECO:0000259" key="6">
    <source>
        <dbReference type="PROSITE" id="PS50893"/>
    </source>
</evidence>
<feature type="domain" description="ABC transporter" evidence="6">
    <location>
        <begin position="5"/>
        <end position="261"/>
    </location>
</feature>
<evidence type="ECO:0000256" key="1">
    <source>
        <dbReference type="ARBA" id="ARBA00004417"/>
    </source>
</evidence>
<dbReference type="NCBIfam" id="NF008453">
    <property type="entry name" value="PRK11308.1"/>
    <property type="match status" value="2"/>
</dbReference>
<dbReference type="Proteomes" id="UP000520770">
    <property type="component" value="Unassembled WGS sequence"/>
</dbReference>
<dbReference type="GO" id="GO:0016887">
    <property type="term" value="F:ATP hydrolysis activity"/>
    <property type="evidence" value="ECO:0007669"/>
    <property type="project" value="InterPro"/>
</dbReference>
<sequence>MTALLDIKDYRLDIGTFDGPVHVLKGINLTVNRGDTLGIVGESGSGKTVLVRSVLGIGPRNSKVVEGSISFDGQDITNLPEKDWTKIRGIRISMIFQDPMTYLNPLFTIGRQISNVIAAHEKAAGQGVSSKAARRARTEELLDQVGLPNPSMLFSQYPHQLSGGMRQRVLIAMALAGKPDILIADEPTTALDVTVQAQVLDLINSLVEKLNLTVIMISHDIGAIATVAKRCAVMYKGEIVEQGLTQDILNRPQHEYTQRLLAAVPDIDVAPERVAAEVSEAKPAKRGNLLEAIDLKKVYRSQSGTDFTAVNSISLAVKTGEIFGVVGESGSGKSTLARMLMRLIEPTSGDIIFDGQNISGLSGEPLRQMRRHMQFVFQNPHSALNGRHTIGDAIGEPLRIQTNMSRRDIEARAEALLDIVQLPKMFKYRYPHELSGGQKQRVCIARAIALNPRLLILDEPTSALDISVQAQVLDFLQELRSELNLTYVFISHNLAVIRQICDHTIVMKRGEIVEQGDTEQIFLAPREEYTKALIESGRKTSQAANLQVSARAFSFL</sequence>
<dbReference type="Pfam" id="PF08352">
    <property type="entry name" value="oligo_HPY"/>
    <property type="match status" value="2"/>
</dbReference>
<dbReference type="EMBL" id="JACIGY010000001">
    <property type="protein sequence ID" value="MBB4411247.1"/>
    <property type="molecule type" value="Genomic_DNA"/>
</dbReference>
<dbReference type="Proteomes" id="UP000576087">
    <property type="component" value="Unassembled WGS sequence"/>
</dbReference>
<dbReference type="Gene3D" id="3.40.50.300">
    <property type="entry name" value="P-loop containing nucleotide triphosphate hydrolases"/>
    <property type="match status" value="2"/>
</dbReference>
<evidence type="ECO:0000313" key="11">
    <source>
        <dbReference type="Proteomes" id="UP000524535"/>
    </source>
</evidence>
<evidence type="ECO:0000256" key="2">
    <source>
        <dbReference type="ARBA" id="ARBA00005417"/>
    </source>
</evidence>
<evidence type="ECO:0000256" key="5">
    <source>
        <dbReference type="ARBA" id="ARBA00022840"/>
    </source>
</evidence>
<feature type="domain" description="ABC transporter" evidence="6">
    <location>
        <begin position="293"/>
        <end position="534"/>
    </location>
</feature>
<evidence type="ECO:0000313" key="10">
    <source>
        <dbReference type="Proteomes" id="UP000520770"/>
    </source>
</evidence>
<dbReference type="RefSeq" id="WP_183820814.1">
    <property type="nucleotide sequence ID" value="NZ_JACIGW010000001.1"/>
</dbReference>
<dbReference type="GO" id="GO:0005524">
    <property type="term" value="F:ATP binding"/>
    <property type="evidence" value="ECO:0007669"/>
    <property type="project" value="UniProtKB-KW"/>
</dbReference>
<dbReference type="EMBL" id="JACIGW010000001">
    <property type="protein sequence ID" value="MBB4346359.1"/>
    <property type="molecule type" value="Genomic_DNA"/>
</dbReference>
<dbReference type="Pfam" id="PF00005">
    <property type="entry name" value="ABC_tran"/>
    <property type="match status" value="2"/>
</dbReference>
<keyword evidence="5" id="KW-0067">ATP-binding</keyword>
<dbReference type="PROSITE" id="PS00211">
    <property type="entry name" value="ABC_TRANSPORTER_1"/>
    <property type="match status" value="2"/>
</dbReference>
<accession>A0A7W6S375</accession>
<reference evidence="10 11" key="1">
    <citation type="submission" date="2020-08" db="EMBL/GenBank/DDBJ databases">
        <title>Genomic Encyclopedia of Type Strains, Phase IV (KMG-V): Genome sequencing to study the core and pangenomes of soil and plant-associated prokaryotes.</title>
        <authorList>
            <person name="Whitman W."/>
        </authorList>
    </citation>
    <scope>NUCLEOTIDE SEQUENCE [LARGE SCALE GENOMIC DNA]</scope>
    <source>
        <strain evidence="8 11">SEMIA 444</strain>
        <strain evidence="7 10">SEMIA 448</strain>
        <strain evidence="9 12">SEMIA 452</strain>
    </source>
</reference>
<dbReference type="InterPro" id="IPR050319">
    <property type="entry name" value="ABC_transp_ATP-bind"/>
</dbReference>
<gene>
    <name evidence="8" type="ORF">GGE31_001718</name>
    <name evidence="7" type="ORF">GGE33_000067</name>
    <name evidence="9" type="ORF">GGE35_001718</name>
</gene>
<dbReference type="PANTHER" id="PTHR43776:SF7">
    <property type="entry name" value="D,D-DIPEPTIDE TRANSPORT ATP-BINDING PROTEIN DDPF-RELATED"/>
    <property type="match status" value="1"/>
</dbReference>
<organism evidence="7 10">
    <name type="scientific">Aliirhizobium cellulosilyticum</name>
    <dbReference type="NCBI Taxonomy" id="393664"/>
    <lineage>
        <taxon>Bacteria</taxon>
        <taxon>Pseudomonadati</taxon>
        <taxon>Pseudomonadota</taxon>
        <taxon>Alphaproteobacteria</taxon>
        <taxon>Hyphomicrobiales</taxon>
        <taxon>Rhizobiaceae</taxon>
        <taxon>Aliirhizobium</taxon>
    </lineage>
</organism>
<evidence type="ECO:0000313" key="12">
    <source>
        <dbReference type="Proteomes" id="UP000576087"/>
    </source>
</evidence>